<dbReference type="Gene3D" id="3.10.180.10">
    <property type="entry name" value="2,3-Dihydroxybiphenyl 1,2-Dioxygenase, domain 1"/>
    <property type="match status" value="2"/>
</dbReference>
<name>A0ABY6G112_9MICO</name>
<evidence type="ECO:0000259" key="1">
    <source>
        <dbReference type="PROSITE" id="PS51819"/>
    </source>
</evidence>
<dbReference type="Pfam" id="PF18029">
    <property type="entry name" value="Glyoxalase_6"/>
    <property type="match status" value="1"/>
</dbReference>
<dbReference type="InterPro" id="IPR041581">
    <property type="entry name" value="Glyoxalase_6"/>
</dbReference>
<sequence length="264" mass="27892">MTRSTGTSTWLDLDTHDLAAASAFYAGLFGWTFEDTGEQFGHYQIIRKDGALVGGAMDVSGMTCPDGDPLPPSWDVYLAVDDLDARLAAATEHGATVIVQPMDIGESGRMAAVLDATGANIAFWEAKDLDGYEFTGKPGSPVWFELMTHRFDEASAFYTAVVDANLVAMGDPTDDSMRYATNGPGDSASWGLCDASGIMPAEATGWRIYFGVESSDAAVERIRELGGSLLDGPVDSPFGRIATVADPEGATFQICAMSEAVAEG</sequence>
<feature type="domain" description="VOC" evidence="1">
    <location>
        <begin position="7"/>
        <end position="139"/>
    </location>
</feature>
<evidence type="ECO:0000313" key="3">
    <source>
        <dbReference type="Proteomes" id="UP001164305"/>
    </source>
</evidence>
<accession>A0ABY6G112</accession>
<keyword evidence="3" id="KW-1185">Reference proteome</keyword>
<dbReference type="PANTHER" id="PTHR33993">
    <property type="entry name" value="GLYOXALASE-RELATED"/>
    <property type="match status" value="1"/>
</dbReference>
<dbReference type="Pfam" id="PF00903">
    <property type="entry name" value="Glyoxalase"/>
    <property type="match status" value="1"/>
</dbReference>
<organism evidence="2 3">
    <name type="scientific">Brachybacterium huguangmaarense</name>
    <dbReference type="NCBI Taxonomy" id="1652028"/>
    <lineage>
        <taxon>Bacteria</taxon>
        <taxon>Bacillati</taxon>
        <taxon>Actinomycetota</taxon>
        <taxon>Actinomycetes</taxon>
        <taxon>Micrococcales</taxon>
        <taxon>Dermabacteraceae</taxon>
        <taxon>Brachybacterium</taxon>
    </lineage>
</organism>
<dbReference type="InterPro" id="IPR037523">
    <property type="entry name" value="VOC_core"/>
</dbReference>
<dbReference type="EMBL" id="CP107020">
    <property type="protein sequence ID" value="UYG16882.1"/>
    <property type="molecule type" value="Genomic_DNA"/>
</dbReference>
<dbReference type="PROSITE" id="PS51819">
    <property type="entry name" value="VOC"/>
    <property type="match status" value="2"/>
</dbReference>
<evidence type="ECO:0000313" key="2">
    <source>
        <dbReference type="EMBL" id="UYG16882.1"/>
    </source>
</evidence>
<dbReference type="Proteomes" id="UP001164305">
    <property type="component" value="Chromosome"/>
</dbReference>
<dbReference type="InterPro" id="IPR004360">
    <property type="entry name" value="Glyas_Fos-R_dOase_dom"/>
</dbReference>
<dbReference type="PANTHER" id="PTHR33993:SF14">
    <property type="entry name" value="GB|AAF24581.1"/>
    <property type="match status" value="1"/>
</dbReference>
<gene>
    <name evidence="2" type="ORF">BRM3_00090</name>
</gene>
<reference evidence="2" key="1">
    <citation type="submission" date="2022-10" db="EMBL/GenBank/DDBJ databases">
        <title>Whole-Genome Sequencing of Brachybacterium huguangmaarense BRM-3, Isolated from Betula schmidtii.</title>
        <authorList>
            <person name="Haam D."/>
        </authorList>
    </citation>
    <scope>NUCLEOTIDE SEQUENCE</scope>
    <source>
        <strain evidence="2">BRM-3</strain>
    </source>
</reference>
<feature type="domain" description="VOC" evidence="1">
    <location>
        <begin position="140"/>
        <end position="257"/>
    </location>
</feature>
<dbReference type="RefSeq" id="WP_263594095.1">
    <property type="nucleotide sequence ID" value="NZ_CP107020.1"/>
</dbReference>
<protein>
    <submittedName>
        <fullName evidence="2">VOC family protein</fullName>
    </submittedName>
</protein>
<dbReference type="InterPro" id="IPR052164">
    <property type="entry name" value="Anthracycline_SecMetBiosynth"/>
</dbReference>
<dbReference type="SUPFAM" id="SSF54593">
    <property type="entry name" value="Glyoxalase/Bleomycin resistance protein/Dihydroxybiphenyl dioxygenase"/>
    <property type="match status" value="2"/>
</dbReference>
<dbReference type="InterPro" id="IPR029068">
    <property type="entry name" value="Glyas_Bleomycin-R_OHBP_Dase"/>
</dbReference>
<proteinExistence type="predicted"/>
<dbReference type="CDD" id="cd07247">
    <property type="entry name" value="SgaA_N_like"/>
    <property type="match status" value="2"/>
</dbReference>